<dbReference type="Proteomes" id="UP000192074">
    <property type="component" value="Unassembled WGS sequence"/>
</dbReference>
<gene>
    <name evidence="1" type="ORF">AGR4A_Lc40916</name>
</gene>
<name>A0A822VAA9_AGRTU</name>
<evidence type="ECO:0000313" key="2">
    <source>
        <dbReference type="Proteomes" id="UP000192074"/>
    </source>
</evidence>
<dbReference type="EMBL" id="FCNL01000034">
    <property type="protein sequence ID" value="CVI23402.1"/>
    <property type="molecule type" value="Genomic_DNA"/>
</dbReference>
<sequence>MTDGAQLV</sequence>
<protein>
    <submittedName>
        <fullName evidence="1">Uncharacterized protein</fullName>
    </submittedName>
</protein>
<comment type="caution">
    <text evidence="1">The sequence shown here is derived from an EMBL/GenBank/DDBJ whole genome shotgun (WGS) entry which is preliminary data.</text>
</comment>
<proteinExistence type="predicted"/>
<evidence type="ECO:0000313" key="1">
    <source>
        <dbReference type="EMBL" id="CVI23402.1"/>
    </source>
</evidence>
<accession>A0A822VAA9</accession>
<reference evidence="1 2" key="1">
    <citation type="submission" date="2016-01" db="EMBL/GenBank/DDBJ databases">
        <authorList>
            <person name="Regsiter A."/>
            <person name="william w."/>
        </authorList>
    </citation>
    <scope>NUCLEOTIDE SEQUENCE [LARGE SCALE GENOMIC DNA]</scope>
    <source>
        <strain evidence="1 2">B6</strain>
    </source>
</reference>
<organism evidence="1 2">
    <name type="scientific">Agrobacterium tumefaciens str. B6</name>
    <dbReference type="NCBI Taxonomy" id="1183423"/>
    <lineage>
        <taxon>Bacteria</taxon>
        <taxon>Pseudomonadati</taxon>
        <taxon>Pseudomonadota</taxon>
        <taxon>Alphaproteobacteria</taxon>
        <taxon>Hyphomicrobiales</taxon>
        <taxon>Rhizobiaceae</taxon>
        <taxon>Rhizobium/Agrobacterium group</taxon>
        <taxon>Agrobacterium</taxon>
        <taxon>Agrobacterium tumefaciens complex</taxon>
    </lineage>
</organism>